<protein>
    <submittedName>
        <fullName evidence="2">Uncharacterized protein</fullName>
    </submittedName>
</protein>
<keyword evidence="3" id="KW-1185">Reference proteome</keyword>
<gene>
    <name evidence="2" type="ORF">K435DRAFT_687081</name>
</gene>
<feature type="compositionally biased region" description="Basic and acidic residues" evidence="1">
    <location>
        <begin position="38"/>
        <end position="53"/>
    </location>
</feature>
<name>A0A4S8L807_DENBC</name>
<dbReference type="EMBL" id="ML179586">
    <property type="protein sequence ID" value="THU84670.1"/>
    <property type="molecule type" value="Genomic_DNA"/>
</dbReference>
<sequence length="53" mass="6085">LYMPALFKVWKTFNSAVLDDRLLEVAGELNQEHVSGPSEDHPESKTQWKDVDI</sequence>
<feature type="non-terminal residue" evidence="2">
    <location>
        <position position="1"/>
    </location>
</feature>
<accession>A0A4S8L807</accession>
<evidence type="ECO:0000313" key="2">
    <source>
        <dbReference type="EMBL" id="THU84670.1"/>
    </source>
</evidence>
<reference evidence="2 3" key="1">
    <citation type="journal article" date="2019" name="Nat. Ecol. Evol.">
        <title>Megaphylogeny resolves global patterns of mushroom evolution.</title>
        <authorList>
            <person name="Varga T."/>
            <person name="Krizsan K."/>
            <person name="Foldi C."/>
            <person name="Dima B."/>
            <person name="Sanchez-Garcia M."/>
            <person name="Sanchez-Ramirez S."/>
            <person name="Szollosi G.J."/>
            <person name="Szarkandi J.G."/>
            <person name="Papp V."/>
            <person name="Albert L."/>
            <person name="Andreopoulos W."/>
            <person name="Angelini C."/>
            <person name="Antonin V."/>
            <person name="Barry K.W."/>
            <person name="Bougher N.L."/>
            <person name="Buchanan P."/>
            <person name="Buyck B."/>
            <person name="Bense V."/>
            <person name="Catcheside P."/>
            <person name="Chovatia M."/>
            <person name="Cooper J."/>
            <person name="Damon W."/>
            <person name="Desjardin D."/>
            <person name="Finy P."/>
            <person name="Geml J."/>
            <person name="Haridas S."/>
            <person name="Hughes K."/>
            <person name="Justo A."/>
            <person name="Karasinski D."/>
            <person name="Kautmanova I."/>
            <person name="Kiss B."/>
            <person name="Kocsube S."/>
            <person name="Kotiranta H."/>
            <person name="LaButti K.M."/>
            <person name="Lechner B.E."/>
            <person name="Liimatainen K."/>
            <person name="Lipzen A."/>
            <person name="Lukacs Z."/>
            <person name="Mihaltcheva S."/>
            <person name="Morgado L.N."/>
            <person name="Niskanen T."/>
            <person name="Noordeloos M.E."/>
            <person name="Ohm R.A."/>
            <person name="Ortiz-Santana B."/>
            <person name="Ovrebo C."/>
            <person name="Racz N."/>
            <person name="Riley R."/>
            <person name="Savchenko A."/>
            <person name="Shiryaev A."/>
            <person name="Soop K."/>
            <person name="Spirin V."/>
            <person name="Szebenyi C."/>
            <person name="Tomsovsky M."/>
            <person name="Tulloss R.E."/>
            <person name="Uehling J."/>
            <person name="Grigoriev I.V."/>
            <person name="Vagvolgyi C."/>
            <person name="Papp T."/>
            <person name="Martin F.M."/>
            <person name="Miettinen O."/>
            <person name="Hibbett D.S."/>
            <person name="Nagy L.G."/>
        </authorList>
    </citation>
    <scope>NUCLEOTIDE SEQUENCE [LARGE SCALE GENOMIC DNA]</scope>
    <source>
        <strain evidence="2 3">CBS 962.96</strain>
    </source>
</reference>
<organism evidence="2 3">
    <name type="scientific">Dendrothele bispora (strain CBS 962.96)</name>
    <dbReference type="NCBI Taxonomy" id="1314807"/>
    <lineage>
        <taxon>Eukaryota</taxon>
        <taxon>Fungi</taxon>
        <taxon>Dikarya</taxon>
        <taxon>Basidiomycota</taxon>
        <taxon>Agaricomycotina</taxon>
        <taxon>Agaricomycetes</taxon>
        <taxon>Agaricomycetidae</taxon>
        <taxon>Agaricales</taxon>
        <taxon>Agaricales incertae sedis</taxon>
        <taxon>Dendrothele</taxon>
    </lineage>
</organism>
<dbReference type="Proteomes" id="UP000297245">
    <property type="component" value="Unassembled WGS sequence"/>
</dbReference>
<evidence type="ECO:0000256" key="1">
    <source>
        <dbReference type="SAM" id="MobiDB-lite"/>
    </source>
</evidence>
<feature type="region of interest" description="Disordered" evidence="1">
    <location>
        <begin position="31"/>
        <end position="53"/>
    </location>
</feature>
<dbReference type="OrthoDB" id="10483630at2759"/>
<evidence type="ECO:0000313" key="3">
    <source>
        <dbReference type="Proteomes" id="UP000297245"/>
    </source>
</evidence>
<dbReference type="AlphaFoldDB" id="A0A4S8L807"/>
<proteinExistence type="predicted"/>